<sequence length="139" mass="15100">MFKRIMAPVDLAHLDKLERALNVVADEAKRHGASVAYVSVTAATPGPLGHNPEEFRARLEEFAAEQARKHDIKADAHMIVSHDPTTDIDDALMQAVSDTKADLVVMASHKPGLAEYFWPSNGGKISAHSSASVFVVRDN</sequence>
<dbReference type="InterPro" id="IPR014729">
    <property type="entry name" value="Rossmann-like_a/b/a_fold"/>
</dbReference>
<dbReference type="SUPFAM" id="SSF52402">
    <property type="entry name" value="Adenine nucleotide alpha hydrolases-like"/>
    <property type="match status" value="1"/>
</dbReference>
<accession>A0ABY2X1P2</accession>
<dbReference type="Proteomes" id="UP001193035">
    <property type="component" value="Unassembled WGS sequence"/>
</dbReference>
<organism evidence="2 3">
    <name type="scientific">Ruegeria sediminis</name>
    <dbReference type="NCBI Taxonomy" id="2583820"/>
    <lineage>
        <taxon>Bacteria</taxon>
        <taxon>Pseudomonadati</taxon>
        <taxon>Pseudomonadota</taxon>
        <taxon>Alphaproteobacteria</taxon>
        <taxon>Rhodobacterales</taxon>
        <taxon>Roseobacteraceae</taxon>
        <taxon>Ruegeria</taxon>
    </lineage>
</organism>
<feature type="domain" description="UspA" evidence="1">
    <location>
        <begin position="1"/>
        <end position="137"/>
    </location>
</feature>
<dbReference type="Pfam" id="PF00582">
    <property type="entry name" value="Usp"/>
    <property type="match status" value="1"/>
</dbReference>
<name>A0ABY2X1P2_9RHOB</name>
<gene>
    <name evidence="2" type="ORF">FGK63_04845</name>
</gene>
<dbReference type="Gene3D" id="3.40.50.620">
    <property type="entry name" value="HUPs"/>
    <property type="match status" value="1"/>
</dbReference>
<keyword evidence="3" id="KW-1185">Reference proteome</keyword>
<dbReference type="CDD" id="cd00293">
    <property type="entry name" value="USP-like"/>
    <property type="match status" value="1"/>
</dbReference>
<evidence type="ECO:0000313" key="2">
    <source>
        <dbReference type="EMBL" id="TMV09155.1"/>
    </source>
</evidence>
<evidence type="ECO:0000259" key="1">
    <source>
        <dbReference type="Pfam" id="PF00582"/>
    </source>
</evidence>
<protein>
    <submittedName>
        <fullName evidence="2">Universal stress protein</fullName>
    </submittedName>
</protein>
<dbReference type="InterPro" id="IPR006016">
    <property type="entry name" value="UspA"/>
</dbReference>
<reference evidence="2 3" key="1">
    <citation type="submission" date="2019-05" db="EMBL/GenBank/DDBJ databases">
        <title>Ruegeria sp. nov., isolated from tidal flat.</title>
        <authorList>
            <person name="Kim W."/>
        </authorList>
    </citation>
    <scope>NUCLEOTIDE SEQUENCE [LARGE SCALE GENOMIC DNA]</scope>
    <source>
        <strain evidence="2 3">CAU 1488</strain>
    </source>
</reference>
<comment type="caution">
    <text evidence="2">The sequence shown here is derived from an EMBL/GenBank/DDBJ whole genome shotgun (WGS) entry which is preliminary data.</text>
</comment>
<proteinExistence type="predicted"/>
<evidence type="ECO:0000313" key="3">
    <source>
        <dbReference type="Proteomes" id="UP001193035"/>
    </source>
</evidence>
<dbReference type="EMBL" id="VCPD01000002">
    <property type="protein sequence ID" value="TMV09155.1"/>
    <property type="molecule type" value="Genomic_DNA"/>
</dbReference>